<evidence type="ECO:0000256" key="1">
    <source>
        <dbReference type="SAM" id="Phobius"/>
    </source>
</evidence>
<proteinExistence type="predicted"/>
<gene>
    <name evidence="2" type="ORF">MANES_12G006500</name>
</gene>
<feature type="transmembrane region" description="Helical" evidence="1">
    <location>
        <begin position="40"/>
        <end position="59"/>
    </location>
</feature>
<name>A0A2C9UTR6_MANES</name>
<keyword evidence="1" id="KW-0812">Transmembrane</keyword>
<dbReference type="AlphaFoldDB" id="A0A2C9UTR6"/>
<dbReference type="EMBL" id="CM004398">
    <property type="protein sequence ID" value="OAY34251.1"/>
    <property type="molecule type" value="Genomic_DNA"/>
</dbReference>
<reference evidence="2" key="1">
    <citation type="submission" date="2016-02" db="EMBL/GenBank/DDBJ databases">
        <title>WGS assembly of Manihot esculenta.</title>
        <authorList>
            <person name="Bredeson J.V."/>
            <person name="Prochnik S.E."/>
            <person name="Lyons J.B."/>
            <person name="Schmutz J."/>
            <person name="Grimwood J."/>
            <person name="Vrebalov J."/>
            <person name="Bart R.S."/>
            <person name="Amuge T."/>
            <person name="Ferguson M.E."/>
            <person name="Green R."/>
            <person name="Putnam N."/>
            <person name="Stites J."/>
            <person name="Rounsley S."/>
            <person name="Rokhsar D.S."/>
        </authorList>
    </citation>
    <scope>NUCLEOTIDE SEQUENCE [LARGE SCALE GENOMIC DNA]</scope>
    <source>
        <tissue evidence="2">Leaf</tissue>
    </source>
</reference>
<keyword evidence="1" id="KW-0472">Membrane</keyword>
<protein>
    <submittedName>
        <fullName evidence="2">Uncharacterized protein</fullName>
    </submittedName>
</protein>
<evidence type="ECO:0000313" key="2">
    <source>
        <dbReference type="EMBL" id="OAY34251.1"/>
    </source>
</evidence>
<sequence>MEKTELWFYSSRDWKSWSTNTNGGKERRKREKISVPAHDSHLIIFVSACPLYLFNALFIPTH</sequence>
<keyword evidence="1" id="KW-1133">Transmembrane helix</keyword>
<organism evidence="2">
    <name type="scientific">Manihot esculenta</name>
    <name type="common">Cassava</name>
    <name type="synonym">Jatropha manihot</name>
    <dbReference type="NCBI Taxonomy" id="3983"/>
    <lineage>
        <taxon>Eukaryota</taxon>
        <taxon>Viridiplantae</taxon>
        <taxon>Streptophyta</taxon>
        <taxon>Embryophyta</taxon>
        <taxon>Tracheophyta</taxon>
        <taxon>Spermatophyta</taxon>
        <taxon>Magnoliopsida</taxon>
        <taxon>eudicotyledons</taxon>
        <taxon>Gunneridae</taxon>
        <taxon>Pentapetalae</taxon>
        <taxon>rosids</taxon>
        <taxon>fabids</taxon>
        <taxon>Malpighiales</taxon>
        <taxon>Euphorbiaceae</taxon>
        <taxon>Crotonoideae</taxon>
        <taxon>Manihoteae</taxon>
        <taxon>Manihot</taxon>
    </lineage>
</organism>
<accession>A0A2C9UTR6</accession>